<dbReference type="GO" id="GO:0071281">
    <property type="term" value="P:cellular response to iron ion"/>
    <property type="evidence" value="ECO:0007669"/>
    <property type="project" value="TreeGrafter"/>
</dbReference>
<dbReference type="InterPro" id="IPR002491">
    <property type="entry name" value="ABC_transptr_periplasmic_BD"/>
</dbReference>
<proteinExistence type="inferred from homology"/>
<keyword evidence="2 3" id="KW-0732">Signal</keyword>
<dbReference type="InterPro" id="IPR054828">
    <property type="entry name" value="Vit_B12_bind_prot"/>
</dbReference>
<evidence type="ECO:0000256" key="1">
    <source>
        <dbReference type="ARBA" id="ARBA00008814"/>
    </source>
</evidence>
<evidence type="ECO:0000256" key="2">
    <source>
        <dbReference type="ARBA" id="ARBA00022729"/>
    </source>
</evidence>
<dbReference type="Proteomes" id="UP000186868">
    <property type="component" value="Unassembled WGS sequence"/>
</dbReference>
<feature type="chain" id="PRO_5012120611" evidence="3">
    <location>
        <begin position="25"/>
        <end position="295"/>
    </location>
</feature>
<comment type="similarity">
    <text evidence="1">Belongs to the bacterial solute-binding protein 8 family.</text>
</comment>
<keyword evidence="6" id="KW-1185">Reference proteome</keyword>
<dbReference type="STRING" id="1921803.NIES593_17090"/>
<dbReference type="Gene3D" id="3.40.50.1980">
    <property type="entry name" value="Nitrogenase molybdenum iron protein domain"/>
    <property type="match status" value="2"/>
</dbReference>
<feature type="signal peptide" evidence="3">
    <location>
        <begin position="1"/>
        <end position="24"/>
    </location>
</feature>
<dbReference type="Pfam" id="PF01497">
    <property type="entry name" value="Peripla_BP_2"/>
    <property type="match status" value="1"/>
</dbReference>
<dbReference type="RefSeq" id="WP_073600735.1">
    <property type="nucleotide sequence ID" value="NZ_MRCB01000024.1"/>
</dbReference>
<evidence type="ECO:0000259" key="4">
    <source>
        <dbReference type="PROSITE" id="PS50983"/>
    </source>
</evidence>
<dbReference type="AlphaFoldDB" id="A0A1U7HBP9"/>
<comment type="caution">
    <text evidence="5">The sequence shown here is derived from an EMBL/GenBank/DDBJ whole genome shotgun (WGS) entry which is preliminary data.</text>
</comment>
<protein>
    <submittedName>
        <fullName evidence="5">Iron ABC transporter substrate-binding protein</fullName>
    </submittedName>
</protein>
<dbReference type="PANTHER" id="PTHR30535:SF36">
    <property type="entry name" value="HIGH-AFFINITY HEME UPTAKE SYSTEM PROTEIN ISDE"/>
    <property type="match status" value="1"/>
</dbReference>
<evidence type="ECO:0000313" key="5">
    <source>
        <dbReference type="EMBL" id="OKH20971.1"/>
    </source>
</evidence>
<evidence type="ECO:0000256" key="3">
    <source>
        <dbReference type="SAM" id="SignalP"/>
    </source>
</evidence>
<reference evidence="5 6" key="1">
    <citation type="submission" date="2016-11" db="EMBL/GenBank/DDBJ databases">
        <title>Draft Genome Sequences of Nine Cyanobacterial Strains from Diverse Habitats.</title>
        <authorList>
            <person name="Zhu T."/>
            <person name="Hou S."/>
            <person name="Lu X."/>
            <person name="Hess W.R."/>
        </authorList>
    </citation>
    <scope>NUCLEOTIDE SEQUENCE [LARGE SCALE GENOMIC DNA]</scope>
    <source>
        <strain evidence="5 6">NIES-593</strain>
    </source>
</reference>
<gene>
    <name evidence="5" type="ORF">NIES593_17090</name>
</gene>
<dbReference type="PROSITE" id="PS51257">
    <property type="entry name" value="PROKAR_LIPOPROTEIN"/>
    <property type="match status" value="1"/>
</dbReference>
<sequence>MSRHCLTKLLAFLCSILLIACGTAQNQNVNLPAISSNSSVESAERVVALTSLTADIIERLDKNKLVGIAGSSLLKSSDRFTNIPTVSEGQTPPNLEKIVALKPDLVIGAKGFSDQTLNKLKELGIATLATDINNWNALTEITQDLAQKIGADPTPLLERYQTFLTDIPQQNLSTLVLVSRQPILAPNKNSWAGDLLAKFNAKNLAAELQGKSPFPGYITLSPEKILQANPEVLLIVEPFRQKLLEEFKAQPFWSQLKATQRDRVYVFDYYGLVNPGSIDKIEEACAKLKQALKAS</sequence>
<dbReference type="PANTHER" id="PTHR30535">
    <property type="entry name" value="VITAMIN B12-BINDING PROTEIN"/>
    <property type="match status" value="1"/>
</dbReference>
<dbReference type="NCBIfam" id="NF038402">
    <property type="entry name" value="TroA_like"/>
    <property type="match status" value="1"/>
</dbReference>
<dbReference type="InterPro" id="IPR050902">
    <property type="entry name" value="ABC_Transporter_SBP"/>
</dbReference>
<name>A0A1U7HBP9_9CYAN</name>
<organism evidence="5 6">
    <name type="scientific">Hydrococcus rivularis NIES-593</name>
    <dbReference type="NCBI Taxonomy" id="1921803"/>
    <lineage>
        <taxon>Bacteria</taxon>
        <taxon>Bacillati</taxon>
        <taxon>Cyanobacteriota</taxon>
        <taxon>Cyanophyceae</taxon>
        <taxon>Pleurocapsales</taxon>
        <taxon>Hydrococcaceae</taxon>
        <taxon>Hydrococcus</taxon>
    </lineage>
</organism>
<evidence type="ECO:0000313" key="6">
    <source>
        <dbReference type="Proteomes" id="UP000186868"/>
    </source>
</evidence>
<dbReference type="OrthoDB" id="418958at2"/>
<dbReference type="EMBL" id="MRCB01000024">
    <property type="protein sequence ID" value="OKH20971.1"/>
    <property type="molecule type" value="Genomic_DNA"/>
</dbReference>
<dbReference type="PROSITE" id="PS50983">
    <property type="entry name" value="FE_B12_PBP"/>
    <property type="match status" value="1"/>
</dbReference>
<dbReference type="SUPFAM" id="SSF53807">
    <property type="entry name" value="Helical backbone' metal receptor"/>
    <property type="match status" value="1"/>
</dbReference>
<feature type="domain" description="Fe/B12 periplasmic-binding" evidence="4">
    <location>
        <begin position="45"/>
        <end position="295"/>
    </location>
</feature>
<accession>A0A1U7HBP9</accession>